<dbReference type="EMBL" id="KL197712">
    <property type="protein sequence ID" value="KDQ61640.1"/>
    <property type="molecule type" value="Genomic_DNA"/>
</dbReference>
<dbReference type="InParanoid" id="A0A067Q628"/>
<accession>A0A067Q628</accession>
<dbReference type="HOGENOM" id="CLU_103430_0_0_1"/>
<evidence type="ECO:0000313" key="2">
    <source>
        <dbReference type="Proteomes" id="UP000027265"/>
    </source>
</evidence>
<dbReference type="OrthoDB" id="3049884at2759"/>
<protein>
    <submittedName>
        <fullName evidence="1">Uncharacterized protein</fullName>
    </submittedName>
</protein>
<reference evidence="2" key="1">
    <citation type="journal article" date="2014" name="Proc. Natl. Acad. Sci. U.S.A.">
        <title>Extensive sampling of basidiomycete genomes demonstrates inadequacy of the white-rot/brown-rot paradigm for wood decay fungi.</title>
        <authorList>
            <person name="Riley R."/>
            <person name="Salamov A.A."/>
            <person name="Brown D.W."/>
            <person name="Nagy L.G."/>
            <person name="Floudas D."/>
            <person name="Held B.W."/>
            <person name="Levasseur A."/>
            <person name="Lombard V."/>
            <person name="Morin E."/>
            <person name="Otillar R."/>
            <person name="Lindquist E.A."/>
            <person name="Sun H."/>
            <person name="LaButti K.M."/>
            <person name="Schmutz J."/>
            <person name="Jabbour D."/>
            <person name="Luo H."/>
            <person name="Baker S.E."/>
            <person name="Pisabarro A.G."/>
            <person name="Walton J.D."/>
            <person name="Blanchette R.A."/>
            <person name="Henrissat B."/>
            <person name="Martin F."/>
            <person name="Cullen D."/>
            <person name="Hibbett D.S."/>
            <person name="Grigoriev I.V."/>
        </authorList>
    </citation>
    <scope>NUCLEOTIDE SEQUENCE [LARGE SCALE GENOMIC DNA]</scope>
    <source>
        <strain evidence="2">MUCL 33604</strain>
    </source>
</reference>
<dbReference type="AlphaFoldDB" id="A0A067Q628"/>
<gene>
    <name evidence="1" type="ORF">JAAARDRAFT_45211</name>
</gene>
<keyword evidence="2" id="KW-1185">Reference proteome</keyword>
<dbReference type="Proteomes" id="UP000027265">
    <property type="component" value="Unassembled WGS sequence"/>
</dbReference>
<organism evidence="1 2">
    <name type="scientific">Jaapia argillacea MUCL 33604</name>
    <dbReference type="NCBI Taxonomy" id="933084"/>
    <lineage>
        <taxon>Eukaryota</taxon>
        <taxon>Fungi</taxon>
        <taxon>Dikarya</taxon>
        <taxon>Basidiomycota</taxon>
        <taxon>Agaricomycotina</taxon>
        <taxon>Agaricomycetes</taxon>
        <taxon>Agaricomycetidae</taxon>
        <taxon>Jaapiales</taxon>
        <taxon>Jaapiaceae</taxon>
        <taxon>Jaapia</taxon>
    </lineage>
</organism>
<evidence type="ECO:0000313" key="1">
    <source>
        <dbReference type="EMBL" id="KDQ61640.1"/>
    </source>
</evidence>
<sequence length="211" mass="23482">MKGWVTQKDVKRWNMKPDCLIVVALLDKECEYDILLQAPELMQTLLRSISIVSPYTMLGGSTSVDPDPDLESGVVISNSNFENEKAEESGEVVIEDKTFESLDDGVIEEGAGSISEDTDGAPESGVLFEYLRSLVEKVKTKIHSNSQPDCYEIGTFWICPWDSVFAVDNSVHSSKKAEPTQLYHLDVFVWLLGLKAWLPGKLQTLCYPASN</sequence>
<name>A0A067Q628_9AGAM</name>
<proteinExistence type="predicted"/>